<feature type="transmembrane region" description="Helical" evidence="6">
    <location>
        <begin position="73"/>
        <end position="94"/>
    </location>
</feature>
<evidence type="ECO:0000256" key="4">
    <source>
        <dbReference type="ARBA" id="ARBA00023136"/>
    </source>
</evidence>
<dbReference type="GO" id="GO:0016020">
    <property type="term" value="C:membrane"/>
    <property type="evidence" value="ECO:0007669"/>
    <property type="project" value="UniProtKB-SubCell"/>
</dbReference>
<organism evidence="7 8">
    <name type="scientific">Plakobranchus ocellatus</name>
    <dbReference type="NCBI Taxonomy" id="259542"/>
    <lineage>
        <taxon>Eukaryota</taxon>
        <taxon>Metazoa</taxon>
        <taxon>Spiralia</taxon>
        <taxon>Lophotrochozoa</taxon>
        <taxon>Mollusca</taxon>
        <taxon>Gastropoda</taxon>
        <taxon>Heterobranchia</taxon>
        <taxon>Euthyneura</taxon>
        <taxon>Panpulmonata</taxon>
        <taxon>Sacoglossa</taxon>
        <taxon>Placobranchoidea</taxon>
        <taxon>Plakobranchidae</taxon>
        <taxon>Plakobranchus</taxon>
    </lineage>
</organism>
<dbReference type="GO" id="GO:0016409">
    <property type="term" value="F:palmitoyltransferase activity"/>
    <property type="evidence" value="ECO:0007669"/>
    <property type="project" value="TreeGrafter"/>
</dbReference>
<dbReference type="PANTHER" id="PTHR13285">
    <property type="entry name" value="ACYLTRANSFERASE"/>
    <property type="match status" value="1"/>
</dbReference>
<comment type="similarity">
    <text evidence="5">Belongs to the membrane-bound acyltransferase family. HHAT subfamily.</text>
</comment>
<dbReference type="PANTHER" id="PTHR13285:SF18">
    <property type="entry name" value="PROTEIN-CYSTEINE N-PALMITOYLTRANSFERASE RASP"/>
    <property type="match status" value="1"/>
</dbReference>
<feature type="transmembrane region" description="Helical" evidence="6">
    <location>
        <begin position="391"/>
        <end position="414"/>
    </location>
</feature>
<feature type="transmembrane region" description="Helical" evidence="6">
    <location>
        <begin position="133"/>
        <end position="157"/>
    </location>
</feature>
<comment type="caution">
    <text evidence="7">The sequence shown here is derived from an EMBL/GenBank/DDBJ whole genome shotgun (WGS) entry which is preliminary data.</text>
</comment>
<reference evidence="7 8" key="1">
    <citation type="journal article" date="2021" name="Elife">
        <title>Chloroplast acquisition without the gene transfer in kleptoplastic sea slugs, Plakobranchus ocellatus.</title>
        <authorList>
            <person name="Maeda T."/>
            <person name="Takahashi S."/>
            <person name="Yoshida T."/>
            <person name="Shimamura S."/>
            <person name="Takaki Y."/>
            <person name="Nagai Y."/>
            <person name="Toyoda A."/>
            <person name="Suzuki Y."/>
            <person name="Arimoto A."/>
            <person name="Ishii H."/>
            <person name="Satoh N."/>
            <person name="Nishiyama T."/>
            <person name="Hasebe M."/>
            <person name="Maruyama T."/>
            <person name="Minagawa J."/>
            <person name="Obokata J."/>
            <person name="Shigenobu S."/>
        </authorList>
    </citation>
    <scope>NUCLEOTIDE SEQUENCE [LARGE SCALE GENOMIC DNA]</scope>
</reference>
<gene>
    <name evidence="7" type="ORF">PoB_000879400</name>
</gene>
<accession>A0AAV3YH06</accession>
<feature type="transmembrane region" description="Helical" evidence="6">
    <location>
        <begin position="20"/>
        <end position="38"/>
    </location>
</feature>
<dbReference type="InterPro" id="IPR051085">
    <property type="entry name" value="MB_O-acyltransferase"/>
</dbReference>
<keyword evidence="3 6" id="KW-1133">Transmembrane helix</keyword>
<evidence type="ECO:0000313" key="7">
    <source>
        <dbReference type="EMBL" id="GFN82288.1"/>
    </source>
</evidence>
<protein>
    <submittedName>
        <fullName evidence="7">Protein-cysteine n-palmitoyltransferase hhat</fullName>
    </submittedName>
</protein>
<comment type="subcellular location">
    <subcellularLocation>
        <location evidence="1">Membrane</location>
        <topology evidence="1">Multi-pass membrane protein</topology>
    </subcellularLocation>
</comment>
<evidence type="ECO:0000256" key="5">
    <source>
        <dbReference type="ARBA" id="ARBA00038268"/>
    </source>
</evidence>
<keyword evidence="8" id="KW-1185">Reference proteome</keyword>
<feature type="transmembrane region" description="Helical" evidence="6">
    <location>
        <begin position="429"/>
        <end position="450"/>
    </location>
</feature>
<keyword evidence="2 6" id="KW-0812">Transmembrane</keyword>
<dbReference type="GO" id="GO:0005783">
    <property type="term" value="C:endoplasmic reticulum"/>
    <property type="evidence" value="ECO:0007669"/>
    <property type="project" value="TreeGrafter"/>
</dbReference>
<evidence type="ECO:0000313" key="8">
    <source>
        <dbReference type="Proteomes" id="UP000735302"/>
    </source>
</evidence>
<evidence type="ECO:0000256" key="1">
    <source>
        <dbReference type="ARBA" id="ARBA00004141"/>
    </source>
</evidence>
<dbReference type="EMBL" id="BLXT01000977">
    <property type="protein sequence ID" value="GFN82288.1"/>
    <property type="molecule type" value="Genomic_DNA"/>
</dbReference>
<sequence>MFTFQEIMLQDILPKWERWAYWVIEIYGIVYSWWRVFVEGEALKNRNLHNKLHKNWSFLDRPYDSTDYLWSQWMINLKFHLILCLIHIATSQICRLMRFSVAMRQCGLVLCDLGCLCMVFGYRAIVFCLLKTLLVYLISQLGSVAGIWIVLGGEIIVCHIPEVRSLLSGHSRTVEFEPALAFLNIKLISFGVDNAQLIRKNFQNKICVSSETTLNEKKITSTDDITQPNETPLTGNTKSSALKKLSFWALGGVGHLVGQFFMIKYVVFYGFGGQLGRFDGVNPYPEPRCVSWVYSYTDMWKYFDTGLYKFIKTYIYVPLGGSRHGLIRQLAASGVAFLFLYVWHGGTLDLFIWCFGNYLVCSIEQIGVAVERSLLGQRLVSAVGPVMQLRIKCLLLVFAHKASCFQAFFLVLYLDDAREMFENIVLKSSWLQLGTMVGIFYAGIHNAKFLDCKLSKHYKKLG</sequence>
<feature type="transmembrane region" description="Helical" evidence="6">
    <location>
        <begin position="106"/>
        <end position="127"/>
    </location>
</feature>
<dbReference type="Proteomes" id="UP000735302">
    <property type="component" value="Unassembled WGS sequence"/>
</dbReference>
<proteinExistence type="inferred from homology"/>
<dbReference type="InterPro" id="IPR004299">
    <property type="entry name" value="MBOAT_fam"/>
</dbReference>
<evidence type="ECO:0000256" key="6">
    <source>
        <dbReference type="SAM" id="Phobius"/>
    </source>
</evidence>
<dbReference type="AlphaFoldDB" id="A0AAV3YH06"/>
<dbReference type="Pfam" id="PF03062">
    <property type="entry name" value="MBOAT"/>
    <property type="match status" value="1"/>
</dbReference>
<name>A0AAV3YH06_9GAST</name>
<evidence type="ECO:0000256" key="3">
    <source>
        <dbReference type="ARBA" id="ARBA00022989"/>
    </source>
</evidence>
<evidence type="ECO:0000256" key="2">
    <source>
        <dbReference type="ARBA" id="ARBA00022692"/>
    </source>
</evidence>
<keyword evidence="4 6" id="KW-0472">Membrane</keyword>